<dbReference type="AlphaFoldDB" id="A0A7C5LV61"/>
<comment type="caution">
    <text evidence="1">The sequence shown here is derived from an EMBL/GenBank/DDBJ whole genome shotgun (WGS) entry which is preliminary data.</text>
</comment>
<name>A0A7C5LV61_9PROT</name>
<gene>
    <name evidence="1" type="ORF">ENJ42_08330</name>
</gene>
<proteinExistence type="predicted"/>
<dbReference type="EMBL" id="DRMJ01000434">
    <property type="protein sequence ID" value="HHL43609.1"/>
    <property type="molecule type" value="Genomic_DNA"/>
</dbReference>
<organism evidence="1">
    <name type="scientific">Hellea balneolensis</name>
    <dbReference type="NCBI Taxonomy" id="287478"/>
    <lineage>
        <taxon>Bacteria</taxon>
        <taxon>Pseudomonadati</taxon>
        <taxon>Pseudomonadota</taxon>
        <taxon>Alphaproteobacteria</taxon>
        <taxon>Maricaulales</taxon>
        <taxon>Robiginitomaculaceae</taxon>
        <taxon>Hellea</taxon>
    </lineage>
</organism>
<sequence>MTVPTSEIVTLLEREYIEPSAPVRAMCEKIKTRHPERVQGLLFYGPSLRAINDPAKMLDFYVLVDSYRKTHKNPVRV</sequence>
<protein>
    <submittedName>
        <fullName evidence="1">Uncharacterized protein</fullName>
    </submittedName>
</protein>
<dbReference type="Proteomes" id="UP000885830">
    <property type="component" value="Unassembled WGS sequence"/>
</dbReference>
<reference evidence="1" key="1">
    <citation type="journal article" date="2020" name="mSystems">
        <title>Genome- and Community-Level Interaction Insights into Carbon Utilization and Element Cycling Functions of Hydrothermarchaeota in Hydrothermal Sediment.</title>
        <authorList>
            <person name="Zhou Z."/>
            <person name="Liu Y."/>
            <person name="Xu W."/>
            <person name="Pan J."/>
            <person name="Luo Z.H."/>
            <person name="Li M."/>
        </authorList>
    </citation>
    <scope>NUCLEOTIDE SEQUENCE [LARGE SCALE GENOMIC DNA]</scope>
    <source>
        <strain evidence="1">HyVt-485</strain>
    </source>
</reference>
<feature type="non-terminal residue" evidence="1">
    <location>
        <position position="77"/>
    </location>
</feature>
<accession>A0A7C5LV61</accession>
<evidence type="ECO:0000313" key="1">
    <source>
        <dbReference type="EMBL" id="HHL43609.1"/>
    </source>
</evidence>